<dbReference type="AlphaFoldDB" id="K7RLU4"/>
<dbReference type="HOGENOM" id="CLU_2106798_0_0_11"/>
<dbReference type="STRING" id="1171373.PACID_10650"/>
<dbReference type="Pfam" id="PF11523">
    <property type="entry name" value="DUF3223"/>
    <property type="match status" value="1"/>
</dbReference>
<accession>K7RLU4</accession>
<dbReference type="Gene3D" id="3.10.450.40">
    <property type="match status" value="1"/>
</dbReference>
<gene>
    <name evidence="1" type="ordered locus">PACID_10650</name>
</gene>
<reference evidence="1 2" key="1">
    <citation type="journal article" date="2012" name="BMC Genomics">
        <title>The genome sequence of Propionibacterium acidipropionici provides insights into its biotechnological and industrial potential.</title>
        <authorList>
            <person name="Parizzi L.P."/>
            <person name="Grassi M.C."/>
            <person name="Llerena L.A."/>
            <person name="Carazzolle M.F."/>
            <person name="Queiroz V.L."/>
            <person name="Lunardi I."/>
            <person name="Zeidler A.F."/>
            <person name="Teixeira P.J."/>
            <person name="Mieczkowski P."/>
            <person name="Rincones J."/>
            <person name="Pereira G.A."/>
        </authorList>
    </citation>
    <scope>NUCLEOTIDE SEQUENCE [LARGE SCALE GENOMIC DNA]</scope>
    <source>
        <strain evidence="2">ATCC 4875 / DSM 20272 / JCM 6432 / NBRC 12425 / NCIMB 8070</strain>
    </source>
</reference>
<evidence type="ECO:0000313" key="1">
    <source>
        <dbReference type="EMBL" id="AFV88889.1"/>
    </source>
</evidence>
<dbReference type="Proteomes" id="UP000000214">
    <property type="component" value="Chromosome"/>
</dbReference>
<proteinExistence type="predicted"/>
<evidence type="ECO:0008006" key="3">
    <source>
        <dbReference type="Google" id="ProtNLM"/>
    </source>
</evidence>
<name>K7RLU4_ACIA4</name>
<dbReference type="EMBL" id="CP003493">
    <property type="protein sequence ID" value="AFV88889.1"/>
    <property type="molecule type" value="Genomic_DNA"/>
</dbReference>
<evidence type="ECO:0000313" key="2">
    <source>
        <dbReference type="Proteomes" id="UP000000214"/>
    </source>
</evidence>
<dbReference type="InterPro" id="IPR044673">
    <property type="entry name" value="DCL-like"/>
</dbReference>
<dbReference type="PANTHER" id="PTHR33415">
    <property type="entry name" value="PROTEIN EMBRYO DEFECTIVE 514"/>
    <property type="match status" value="1"/>
</dbReference>
<dbReference type="PATRIC" id="fig|1171373.8.peg.1062"/>
<protein>
    <recommendedName>
        <fullName evidence="3">DUF3223 domain-containing protein</fullName>
    </recommendedName>
</protein>
<dbReference type="KEGG" id="pbo:PACID_10650"/>
<organism evidence="1 2">
    <name type="scientific">Acidipropionibacterium acidipropionici (strain ATCC 4875 / DSM 20272 / JCM 6432 / NBRC 12425 / NCIMB 8070 / 4)</name>
    <name type="common">Propionibacterium acidipropionici</name>
    <dbReference type="NCBI Taxonomy" id="1171373"/>
    <lineage>
        <taxon>Bacteria</taxon>
        <taxon>Bacillati</taxon>
        <taxon>Actinomycetota</taxon>
        <taxon>Actinomycetes</taxon>
        <taxon>Propionibacteriales</taxon>
        <taxon>Propionibacteriaceae</taxon>
        <taxon>Acidipropionibacterium</taxon>
    </lineage>
</organism>
<dbReference type="PANTHER" id="PTHR33415:SF12">
    <property type="entry name" value="PROTEIN EMBRYO DEFECTIVE 514"/>
    <property type="match status" value="1"/>
</dbReference>
<sequence length="115" mass="12740">MTSRLLLALREVVTMSYSLGGLAFATKQKVANHASAVLNRAGLGEVLRGSDESFARDLLAHHPEADRKHGAGIFWITVALIPEWGTRNFLVFREDGSIDNWSIKKCINNLRPEGH</sequence>